<feature type="binding site" description="axial binding residue" evidence="9">
    <location>
        <position position="437"/>
    </location>
    <ligand>
        <name>heme</name>
        <dbReference type="ChEBI" id="CHEBI:30413"/>
    </ligand>
    <ligandPart>
        <name>Fe</name>
        <dbReference type="ChEBI" id="CHEBI:18248"/>
    </ligandPart>
</feature>
<evidence type="ECO:0000256" key="9">
    <source>
        <dbReference type="PIRSR" id="PIRSR602401-1"/>
    </source>
</evidence>
<keyword evidence="12" id="KW-1185">Reference proteome</keyword>
<evidence type="ECO:0000256" key="5">
    <source>
        <dbReference type="ARBA" id="ARBA00022723"/>
    </source>
</evidence>
<dbReference type="InterPro" id="IPR036396">
    <property type="entry name" value="Cyt_P450_sf"/>
</dbReference>
<evidence type="ECO:0000256" key="8">
    <source>
        <dbReference type="ARBA" id="ARBA00023033"/>
    </source>
</evidence>
<name>A0A9P6ND57_9BASI</name>
<evidence type="ECO:0000256" key="6">
    <source>
        <dbReference type="ARBA" id="ARBA00023002"/>
    </source>
</evidence>
<evidence type="ECO:0000256" key="7">
    <source>
        <dbReference type="ARBA" id="ARBA00023004"/>
    </source>
</evidence>
<keyword evidence="8" id="KW-0503">Monooxygenase</keyword>
<dbReference type="EMBL" id="MU167363">
    <property type="protein sequence ID" value="KAG0142009.1"/>
    <property type="molecule type" value="Genomic_DNA"/>
</dbReference>
<dbReference type="Gene3D" id="1.10.630.10">
    <property type="entry name" value="Cytochrome P450"/>
    <property type="match status" value="1"/>
</dbReference>
<evidence type="ECO:0000313" key="11">
    <source>
        <dbReference type="EMBL" id="KAG0142009.1"/>
    </source>
</evidence>
<comment type="cofactor">
    <cofactor evidence="1 9">
        <name>heme</name>
        <dbReference type="ChEBI" id="CHEBI:30413"/>
    </cofactor>
</comment>
<keyword evidence="10" id="KW-0472">Membrane</keyword>
<evidence type="ECO:0000256" key="1">
    <source>
        <dbReference type="ARBA" id="ARBA00001971"/>
    </source>
</evidence>
<dbReference type="PANTHER" id="PTHR46300:SF1">
    <property type="entry name" value="P450, PUTATIVE (EUROFUNG)-RELATED"/>
    <property type="match status" value="1"/>
</dbReference>
<evidence type="ECO:0000256" key="10">
    <source>
        <dbReference type="SAM" id="Phobius"/>
    </source>
</evidence>
<evidence type="ECO:0008006" key="13">
    <source>
        <dbReference type="Google" id="ProtNLM"/>
    </source>
</evidence>
<sequence>MGFVSVFQDPVLLFLFSVASCASIIVFTFSRRNQERPLPPGPWSLPYVGFRFGSYPWKKMQEITEKYGPVSKVMMGCTPLIIVGTYKEAIELLEARSGIYVSRPRLEMSGSVISGGLRTLGLQYGERWIRFRKALHSQLDGQASRSYQPTQEKAARRVILDILERPSNFEDALTTYAAAFILKLTYGKAISQTTYHDPEVVQVKICLKRFTAAARPGAFALDRHPWLRYVPFWTSTGRLWHKEELSLFRSQVQKVRDSCGERESCAVSHLLDKQKEFELSDDELAYLAGSLFGAGSDTTAAALSTLIFAAACFPEKVAEVQEELDRVVGRNRLPTFSDQSELPQVTAFYKETFRWRPVSPAGFMHAGIKDDFYNGYKIPAGSWIVGNPWSIHRDPSVFPQPDEFKPSRWLKHDEQSEKLVLRTDIRHFGYGFGRRRCAGQIVADNSVYINTANLLCAFNIRKKRATDGSEIPLNLSAFSDSGISRPLPYEVDFIPRLHNLKMIVEDMGTCRSGIIS</sequence>
<dbReference type="GO" id="GO:0005506">
    <property type="term" value="F:iron ion binding"/>
    <property type="evidence" value="ECO:0007669"/>
    <property type="project" value="InterPro"/>
</dbReference>
<keyword evidence="10" id="KW-0812">Transmembrane</keyword>
<evidence type="ECO:0000256" key="2">
    <source>
        <dbReference type="ARBA" id="ARBA00005179"/>
    </source>
</evidence>
<gene>
    <name evidence="11" type="ORF">CROQUDRAFT_50893</name>
</gene>
<protein>
    <recommendedName>
        <fullName evidence="13">Cytochrome P450</fullName>
    </recommendedName>
</protein>
<dbReference type="SUPFAM" id="SSF48264">
    <property type="entry name" value="Cytochrome P450"/>
    <property type="match status" value="1"/>
</dbReference>
<dbReference type="GO" id="GO:0004497">
    <property type="term" value="F:monooxygenase activity"/>
    <property type="evidence" value="ECO:0007669"/>
    <property type="project" value="UniProtKB-KW"/>
</dbReference>
<accession>A0A9P6ND57</accession>
<dbReference type="GO" id="GO:0020037">
    <property type="term" value="F:heme binding"/>
    <property type="evidence" value="ECO:0007669"/>
    <property type="project" value="InterPro"/>
</dbReference>
<dbReference type="InterPro" id="IPR002401">
    <property type="entry name" value="Cyt_P450_E_grp-I"/>
</dbReference>
<keyword evidence="7 9" id="KW-0408">Iron</keyword>
<keyword evidence="5 9" id="KW-0479">Metal-binding</keyword>
<dbReference type="GO" id="GO:0016705">
    <property type="term" value="F:oxidoreductase activity, acting on paired donors, with incorporation or reduction of molecular oxygen"/>
    <property type="evidence" value="ECO:0007669"/>
    <property type="project" value="InterPro"/>
</dbReference>
<dbReference type="InterPro" id="IPR001128">
    <property type="entry name" value="Cyt_P450"/>
</dbReference>
<proteinExistence type="inferred from homology"/>
<evidence type="ECO:0000256" key="3">
    <source>
        <dbReference type="ARBA" id="ARBA00010617"/>
    </source>
</evidence>
<dbReference type="PANTHER" id="PTHR46300">
    <property type="entry name" value="P450, PUTATIVE (EUROFUNG)-RELATED-RELATED"/>
    <property type="match status" value="1"/>
</dbReference>
<comment type="caution">
    <text evidence="11">The sequence shown here is derived from an EMBL/GenBank/DDBJ whole genome shotgun (WGS) entry which is preliminary data.</text>
</comment>
<organism evidence="11 12">
    <name type="scientific">Cronartium quercuum f. sp. fusiforme G11</name>
    <dbReference type="NCBI Taxonomy" id="708437"/>
    <lineage>
        <taxon>Eukaryota</taxon>
        <taxon>Fungi</taxon>
        <taxon>Dikarya</taxon>
        <taxon>Basidiomycota</taxon>
        <taxon>Pucciniomycotina</taxon>
        <taxon>Pucciniomycetes</taxon>
        <taxon>Pucciniales</taxon>
        <taxon>Coleosporiaceae</taxon>
        <taxon>Cronartium</taxon>
    </lineage>
</organism>
<dbReference type="PRINTS" id="PR00385">
    <property type="entry name" value="P450"/>
</dbReference>
<comment type="similarity">
    <text evidence="3">Belongs to the cytochrome P450 family.</text>
</comment>
<evidence type="ECO:0000256" key="4">
    <source>
        <dbReference type="ARBA" id="ARBA00022617"/>
    </source>
</evidence>
<dbReference type="Pfam" id="PF00067">
    <property type="entry name" value="p450"/>
    <property type="match status" value="1"/>
</dbReference>
<dbReference type="InterPro" id="IPR050364">
    <property type="entry name" value="Cytochrome_P450_fung"/>
</dbReference>
<comment type="pathway">
    <text evidence="2">Secondary metabolite biosynthesis.</text>
</comment>
<dbReference type="PRINTS" id="PR00463">
    <property type="entry name" value="EP450I"/>
</dbReference>
<keyword evidence="10" id="KW-1133">Transmembrane helix</keyword>
<keyword evidence="6" id="KW-0560">Oxidoreductase</keyword>
<dbReference type="OrthoDB" id="2789670at2759"/>
<dbReference type="AlphaFoldDB" id="A0A9P6ND57"/>
<dbReference type="CDD" id="cd11065">
    <property type="entry name" value="CYP64-like"/>
    <property type="match status" value="1"/>
</dbReference>
<evidence type="ECO:0000313" key="12">
    <source>
        <dbReference type="Proteomes" id="UP000886653"/>
    </source>
</evidence>
<dbReference type="Proteomes" id="UP000886653">
    <property type="component" value="Unassembled WGS sequence"/>
</dbReference>
<feature type="transmembrane region" description="Helical" evidence="10">
    <location>
        <begin position="12"/>
        <end position="29"/>
    </location>
</feature>
<reference evidence="11" key="1">
    <citation type="submission" date="2013-11" db="EMBL/GenBank/DDBJ databases">
        <title>Genome sequence of the fusiform rust pathogen reveals effectors for host alternation and coevolution with pine.</title>
        <authorList>
            <consortium name="DOE Joint Genome Institute"/>
            <person name="Smith K."/>
            <person name="Pendleton A."/>
            <person name="Kubisiak T."/>
            <person name="Anderson C."/>
            <person name="Salamov A."/>
            <person name="Aerts A."/>
            <person name="Riley R."/>
            <person name="Clum A."/>
            <person name="Lindquist E."/>
            <person name="Ence D."/>
            <person name="Campbell M."/>
            <person name="Kronenberg Z."/>
            <person name="Feau N."/>
            <person name="Dhillon B."/>
            <person name="Hamelin R."/>
            <person name="Burleigh J."/>
            <person name="Smith J."/>
            <person name="Yandell M."/>
            <person name="Nelson C."/>
            <person name="Grigoriev I."/>
            <person name="Davis J."/>
        </authorList>
    </citation>
    <scope>NUCLEOTIDE SEQUENCE</scope>
    <source>
        <strain evidence="11">G11</strain>
    </source>
</reference>
<keyword evidence="4 9" id="KW-0349">Heme</keyword>